<dbReference type="Gene3D" id="3.40.50.1820">
    <property type="entry name" value="alpha/beta hydrolase"/>
    <property type="match status" value="1"/>
</dbReference>
<dbReference type="RefSeq" id="WP_057482911.1">
    <property type="nucleotide sequence ID" value="NZ_BMWR01000005.1"/>
</dbReference>
<dbReference type="EMBL" id="LKTP01000035">
    <property type="protein sequence ID" value="KRG27564.1"/>
    <property type="molecule type" value="Genomic_DNA"/>
</dbReference>
<name>A0A0Q9Z3Z1_9FLAO</name>
<feature type="domain" description="AB hydrolase-1" evidence="2">
    <location>
        <begin position="13"/>
        <end position="242"/>
    </location>
</feature>
<dbReference type="PRINTS" id="PR00111">
    <property type="entry name" value="ABHYDROLASE"/>
</dbReference>
<dbReference type="AlphaFoldDB" id="A0A0Q9Z3Z1"/>
<organism evidence="3 4">
    <name type="scientific">Salegentibacter mishustinae</name>
    <dbReference type="NCBI Taxonomy" id="270918"/>
    <lineage>
        <taxon>Bacteria</taxon>
        <taxon>Pseudomonadati</taxon>
        <taxon>Bacteroidota</taxon>
        <taxon>Flavobacteriia</taxon>
        <taxon>Flavobacteriales</taxon>
        <taxon>Flavobacteriaceae</taxon>
        <taxon>Salegentibacter</taxon>
    </lineage>
</organism>
<dbReference type="PANTHER" id="PTHR46118">
    <property type="entry name" value="PROTEIN ABHD11"/>
    <property type="match status" value="1"/>
</dbReference>
<gene>
    <name evidence="3" type="ORF">APR42_10835</name>
</gene>
<keyword evidence="1 3" id="KW-0378">Hydrolase</keyword>
<dbReference type="InterPro" id="IPR029058">
    <property type="entry name" value="AB_hydrolase_fold"/>
</dbReference>
<dbReference type="OrthoDB" id="9808398at2"/>
<dbReference type="GO" id="GO:0052689">
    <property type="term" value="F:carboxylic ester hydrolase activity"/>
    <property type="evidence" value="ECO:0007669"/>
    <property type="project" value="TreeGrafter"/>
</dbReference>
<sequence length="254" mass="28627">MKLNSIIIGEGTPLLILHGFLGMSDNWKTIGSKLAEEKNFQVHLVDQRNHGKSPHTDNHSYELMAEDVAAYCEQHSLSNIILMGHSMGGKTAMLTAANYPDLVKKLIVVDIAPKYYEPHHQQILEGLTALEDAKLESRKDADKLLSEFISEKPVRLFLLKNLNRTSKGDYCLKVNLQTLKDNIEEVGRALPQDKSYSGPTLFIKGANSIYIKKEDRAAIKNQFSEVEFKEIANAGHWVHAEKMDDFYVAVVDFL</sequence>
<dbReference type="STRING" id="270918.APR42_10835"/>
<dbReference type="SUPFAM" id="SSF53474">
    <property type="entry name" value="alpha/beta-Hydrolases"/>
    <property type="match status" value="1"/>
</dbReference>
<dbReference type="Proteomes" id="UP000051643">
    <property type="component" value="Unassembled WGS sequence"/>
</dbReference>
<evidence type="ECO:0000313" key="4">
    <source>
        <dbReference type="Proteomes" id="UP000051643"/>
    </source>
</evidence>
<dbReference type="Pfam" id="PF00561">
    <property type="entry name" value="Abhydrolase_1"/>
    <property type="match status" value="1"/>
</dbReference>
<accession>A0A0Q9Z3Z1</accession>
<evidence type="ECO:0000256" key="1">
    <source>
        <dbReference type="ARBA" id="ARBA00022801"/>
    </source>
</evidence>
<reference evidence="3" key="1">
    <citation type="submission" date="2015-10" db="EMBL/GenBank/DDBJ databases">
        <title>Draft genome sequence of Salegentibacter mishustinae KCTC 12263.</title>
        <authorList>
            <person name="Lin W."/>
            <person name="Zheng Q."/>
        </authorList>
    </citation>
    <scope>NUCLEOTIDE SEQUENCE [LARGE SCALE GENOMIC DNA]</scope>
    <source>
        <strain evidence="3">KCTC 12263</strain>
    </source>
</reference>
<proteinExistence type="predicted"/>
<evidence type="ECO:0000259" key="2">
    <source>
        <dbReference type="Pfam" id="PF00561"/>
    </source>
</evidence>
<protein>
    <submittedName>
        <fullName evidence="3">Alpha/beta hydrolase</fullName>
    </submittedName>
</protein>
<comment type="caution">
    <text evidence="3">The sequence shown here is derived from an EMBL/GenBank/DDBJ whole genome shotgun (WGS) entry which is preliminary data.</text>
</comment>
<dbReference type="PANTHER" id="PTHR46118:SF4">
    <property type="entry name" value="PROTEIN ABHD11"/>
    <property type="match status" value="1"/>
</dbReference>
<dbReference type="InterPro" id="IPR000073">
    <property type="entry name" value="AB_hydrolase_1"/>
</dbReference>
<evidence type="ECO:0000313" key="3">
    <source>
        <dbReference type="EMBL" id="KRG27564.1"/>
    </source>
</evidence>
<keyword evidence="4" id="KW-1185">Reference proteome</keyword>